<dbReference type="AlphaFoldDB" id="A0A5C3PKA9"/>
<evidence type="ECO:0000313" key="3">
    <source>
        <dbReference type="Proteomes" id="UP000308197"/>
    </source>
</evidence>
<evidence type="ECO:0000313" key="2">
    <source>
        <dbReference type="EMBL" id="TFK86403.1"/>
    </source>
</evidence>
<feature type="non-terminal residue" evidence="2">
    <location>
        <position position="1"/>
    </location>
</feature>
<feature type="non-terminal residue" evidence="2">
    <location>
        <position position="87"/>
    </location>
</feature>
<dbReference type="InParanoid" id="A0A5C3PKA9"/>
<dbReference type="Pfam" id="PF26138">
    <property type="entry name" value="DUF8040"/>
    <property type="match status" value="1"/>
</dbReference>
<feature type="domain" description="DUF8040" evidence="1">
    <location>
        <begin position="27"/>
        <end position="87"/>
    </location>
</feature>
<organism evidence="2 3">
    <name type="scientific">Polyporus arcularius HHB13444</name>
    <dbReference type="NCBI Taxonomy" id="1314778"/>
    <lineage>
        <taxon>Eukaryota</taxon>
        <taxon>Fungi</taxon>
        <taxon>Dikarya</taxon>
        <taxon>Basidiomycota</taxon>
        <taxon>Agaricomycotina</taxon>
        <taxon>Agaricomycetes</taxon>
        <taxon>Polyporales</taxon>
        <taxon>Polyporaceae</taxon>
        <taxon>Polyporus</taxon>
    </lineage>
</organism>
<evidence type="ECO:0000259" key="1">
    <source>
        <dbReference type="Pfam" id="PF26138"/>
    </source>
</evidence>
<dbReference type="STRING" id="1314778.A0A5C3PKA9"/>
<reference evidence="2 3" key="1">
    <citation type="journal article" date="2019" name="Nat. Ecol. Evol.">
        <title>Megaphylogeny resolves global patterns of mushroom evolution.</title>
        <authorList>
            <person name="Varga T."/>
            <person name="Krizsan K."/>
            <person name="Foldi C."/>
            <person name="Dima B."/>
            <person name="Sanchez-Garcia M."/>
            <person name="Sanchez-Ramirez S."/>
            <person name="Szollosi G.J."/>
            <person name="Szarkandi J.G."/>
            <person name="Papp V."/>
            <person name="Albert L."/>
            <person name="Andreopoulos W."/>
            <person name="Angelini C."/>
            <person name="Antonin V."/>
            <person name="Barry K.W."/>
            <person name="Bougher N.L."/>
            <person name="Buchanan P."/>
            <person name="Buyck B."/>
            <person name="Bense V."/>
            <person name="Catcheside P."/>
            <person name="Chovatia M."/>
            <person name="Cooper J."/>
            <person name="Damon W."/>
            <person name="Desjardin D."/>
            <person name="Finy P."/>
            <person name="Geml J."/>
            <person name="Haridas S."/>
            <person name="Hughes K."/>
            <person name="Justo A."/>
            <person name="Karasinski D."/>
            <person name="Kautmanova I."/>
            <person name="Kiss B."/>
            <person name="Kocsube S."/>
            <person name="Kotiranta H."/>
            <person name="LaButti K.M."/>
            <person name="Lechner B.E."/>
            <person name="Liimatainen K."/>
            <person name="Lipzen A."/>
            <person name="Lukacs Z."/>
            <person name="Mihaltcheva S."/>
            <person name="Morgado L.N."/>
            <person name="Niskanen T."/>
            <person name="Noordeloos M.E."/>
            <person name="Ohm R.A."/>
            <person name="Ortiz-Santana B."/>
            <person name="Ovrebo C."/>
            <person name="Racz N."/>
            <person name="Riley R."/>
            <person name="Savchenko A."/>
            <person name="Shiryaev A."/>
            <person name="Soop K."/>
            <person name="Spirin V."/>
            <person name="Szebenyi C."/>
            <person name="Tomsovsky M."/>
            <person name="Tulloss R.E."/>
            <person name="Uehling J."/>
            <person name="Grigoriev I.V."/>
            <person name="Vagvolgyi C."/>
            <person name="Papp T."/>
            <person name="Martin F.M."/>
            <person name="Miettinen O."/>
            <person name="Hibbett D.S."/>
            <person name="Nagy L.G."/>
        </authorList>
    </citation>
    <scope>NUCLEOTIDE SEQUENCE [LARGE SCALE GENOMIC DNA]</scope>
    <source>
        <strain evidence="2 3">HHB13444</strain>
    </source>
</reference>
<accession>A0A5C3PKA9</accession>
<keyword evidence="3" id="KW-1185">Reference proteome</keyword>
<dbReference type="Proteomes" id="UP000308197">
    <property type="component" value="Unassembled WGS sequence"/>
</dbReference>
<sequence>AAALTALAGGIVTTYMSPHIIKSPMYNSIQTGEAYIQELLHGHPDRIRDTLGVHKHIFHALIHELQVYAGFTPTKHLSQEEQLAIFL</sequence>
<dbReference type="InterPro" id="IPR058353">
    <property type="entry name" value="DUF8040"/>
</dbReference>
<protein>
    <recommendedName>
        <fullName evidence="1">DUF8040 domain-containing protein</fullName>
    </recommendedName>
</protein>
<name>A0A5C3PKA9_9APHY</name>
<gene>
    <name evidence="2" type="ORF">K466DRAFT_461471</name>
</gene>
<dbReference type="EMBL" id="ML211201">
    <property type="protein sequence ID" value="TFK86403.1"/>
    <property type="molecule type" value="Genomic_DNA"/>
</dbReference>
<proteinExistence type="predicted"/>